<dbReference type="EMBL" id="QGNW01002658">
    <property type="protein sequence ID" value="RVW13278.1"/>
    <property type="molecule type" value="Genomic_DNA"/>
</dbReference>
<sequence>MQRDFLWLGIGYDKKDHLISWDVVCKPREFGGLGIGKTSLRNHALLGKWLWRALSSYLNDKSHLLGRLWVGRSDFEVGRSVVFILFRALNDRELKSVGNPLLRLQGKAMRRDEEDRREWLDAKKSTKERMVFGEPLLSMQWRRISGSHPPGLC</sequence>
<protein>
    <submittedName>
        <fullName evidence="1">Uncharacterized protein</fullName>
    </submittedName>
</protein>
<comment type="caution">
    <text evidence="1">The sequence shown here is derived from an EMBL/GenBank/DDBJ whole genome shotgun (WGS) entry which is preliminary data.</text>
</comment>
<organism evidence="1 2">
    <name type="scientific">Vitis vinifera</name>
    <name type="common">Grape</name>
    <dbReference type="NCBI Taxonomy" id="29760"/>
    <lineage>
        <taxon>Eukaryota</taxon>
        <taxon>Viridiplantae</taxon>
        <taxon>Streptophyta</taxon>
        <taxon>Embryophyta</taxon>
        <taxon>Tracheophyta</taxon>
        <taxon>Spermatophyta</taxon>
        <taxon>Magnoliopsida</taxon>
        <taxon>eudicotyledons</taxon>
        <taxon>Gunneridae</taxon>
        <taxon>Pentapetalae</taxon>
        <taxon>rosids</taxon>
        <taxon>Vitales</taxon>
        <taxon>Vitaceae</taxon>
        <taxon>Viteae</taxon>
        <taxon>Vitis</taxon>
    </lineage>
</organism>
<reference evidence="1 2" key="1">
    <citation type="journal article" date="2018" name="PLoS Genet.">
        <title>Population sequencing reveals clonal diversity and ancestral inbreeding in the grapevine cultivar Chardonnay.</title>
        <authorList>
            <person name="Roach M.J."/>
            <person name="Johnson D.L."/>
            <person name="Bohlmann J."/>
            <person name="van Vuuren H.J."/>
            <person name="Jones S.J."/>
            <person name="Pretorius I.S."/>
            <person name="Schmidt S.A."/>
            <person name="Borneman A.R."/>
        </authorList>
    </citation>
    <scope>NUCLEOTIDE SEQUENCE [LARGE SCALE GENOMIC DNA]</scope>
    <source>
        <strain evidence="2">cv. Chardonnay</strain>
        <tissue evidence="1">Leaf</tissue>
    </source>
</reference>
<evidence type="ECO:0000313" key="1">
    <source>
        <dbReference type="EMBL" id="RVW13278.1"/>
    </source>
</evidence>
<dbReference type="AlphaFoldDB" id="A0A438BQN9"/>
<proteinExistence type="predicted"/>
<evidence type="ECO:0000313" key="2">
    <source>
        <dbReference type="Proteomes" id="UP000288805"/>
    </source>
</evidence>
<accession>A0A438BQN9</accession>
<name>A0A438BQN9_VITVI</name>
<gene>
    <name evidence="1" type="ORF">CK203_109411</name>
</gene>
<dbReference type="Proteomes" id="UP000288805">
    <property type="component" value="Unassembled WGS sequence"/>
</dbReference>